<accession>A0A3D8T2W3</accession>
<dbReference type="GeneID" id="38110597"/>
<dbReference type="RefSeq" id="XP_026608088.1">
    <property type="nucleotide sequence ID" value="XM_026742243.1"/>
</dbReference>
<dbReference type="EMBL" id="PVWQ01000001">
    <property type="protein sequence ID" value="RDW92905.1"/>
    <property type="molecule type" value="Genomic_DNA"/>
</dbReference>
<organism evidence="1 2">
    <name type="scientific">Aspergillus mulundensis</name>
    <dbReference type="NCBI Taxonomy" id="1810919"/>
    <lineage>
        <taxon>Eukaryota</taxon>
        <taxon>Fungi</taxon>
        <taxon>Dikarya</taxon>
        <taxon>Ascomycota</taxon>
        <taxon>Pezizomycotina</taxon>
        <taxon>Eurotiomycetes</taxon>
        <taxon>Eurotiomycetidae</taxon>
        <taxon>Eurotiales</taxon>
        <taxon>Aspergillaceae</taxon>
        <taxon>Aspergillus</taxon>
        <taxon>Aspergillus subgen. Nidulantes</taxon>
    </lineage>
</organism>
<reference evidence="1 2" key="1">
    <citation type="journal article" date="2018" name="IMA Fungus">
        <title>IMA Genome-F 9: Draft genome sequence of Annulohypoxylon stygium, Aspergillus mulundensis, Berkeleyomyces basicola (syn. Thielaviopsis basicola), Ceratocystis smalleyi, two Cercospora beticola strains, Coleophoma cylindrospora, Fusarium fracticaudum, Phialophora cf. hyalina, and Morchella septimelata.</title>
        <authorList>
            <person name="Wingfield B.D."/>
            <person name="Bills G.F."/>
            <person name="Dong Y."/>
            <person name="Huang W."/>
            <person name="Nel W.J."/>
            <person name="Swalarsk-Parry B.S."/>
            <person name="Vaghefi N."/>
            <person name="Wilken P.M."/>
            <person name="An Z."/>
            <person name="de Beer Z.W."/>
            <person name="De Vos L."/>
            <person name="Chen L."/>
            <person name="Duong T.A."/>
            <person name="Gao Y."/>
            <person name="Hammerbacher A."/>
            <person name="Kikkert J.R."/>
            <person name="Li Y."/>
            <person name="Li H."/>
            <person name="Li K."/>
            <person name="Li Q."/>
            <person name="Liu X."/>
            <person name="Ma X."/>
            <person name="Naidoo K."/>
            <person name="Pethybridge S.J."/>
            <person name="Sun J."/>
            <person name="Steenkamp E.T."/>
            <person name="van der Nest M.A."/>
            <person name="van Wyk S."/>
            <person name="Wingfield M.J."/>
            <person name="Xiong C."/>
            <person name="Yue Q."/>
            <person name="Zhang X."/>
        </authorList>
    </citation>
    <scope>NUCLEOTIDE SEQUENCE [LARGE SCALE GENOMIC DNA]</scope>
    <source>
        <strain evidence="1 2">DSM 5745</strain>
    </source>
</reference>
<evidence type="ECO:0000313" key="2">
    <source>
        <dbReference type="Proteomes" id="UP000256690"/>
    </source>
</evidence>
<proteinExistence type="predicted"/>
<dbReference type="AlphaFoldDB" id="A0A3D8T2W3"/>
<sequence>MLQCITSSRALAHSYSTPVFSNLKHTIISSNNPESETSNYVLPFFGLPSLFSMTLGHIRDGSLREEYQEDCAWHGALMAEIGRESQHAGWPVRVRERTRQPSIRAILHRQAHRVSPERILPCKRLE</sequence>
<gene>
    <name evidence="1" type="ORF">DSM5745_00227</name>
</gene>
<protein>
    <submittedName>
        <fullName evidence="1">Uncharacterized protein</fullName>
    </submittedName>
</protein>
<keyword evidence="2" id="KW-1185">Reference proteome</keyword>
<evidence type="ECO:0000313" key="1">
    <source>
        <dbReference type="EMBL" id="RDW92905.1"/>
    </source>
</evidence>
<name>A0A3D8T2W3_9EURO</name>
<dbReference type="Proteomes" id="UP000256690">
    <property type="component" value="Unassembled WGS sequence"/>
</dbReference>
<comment type="caution">
    <text evidence="1">The sequence shown here is derived from an EMBL/GenBank/DDBJ whole genome shotgun (WGS) entry which is preliminary data.</text>
</comment>